<dbReference type="InterPro" id="IPR014738">
    <property type="entry name" value="Citrate_transporter"/>
</dbReference>
<feature type="transmembrane region" description="Helical" evidence="6">
    <location>
        <begin position="259"/>
        <end position="277"/>
    </location>
</feature>
<sequence length="439" mass="47645">MIAFMGYSLIIVFMMLIMMKKTSPFAGLAFLPVIWAVVGQLVGLWEFDIGQAALDGLMTTAKTGIMLFFAIYMFSLMIDAGLFDPLSNLMIRYAKGDPLKVMLATVALSAGVSLNGDGTTTMIIVCTAFIPIYKHLNMKMLDLAVLTMTSHSIINLLPWGGPTARAIAVMGVNESEVMRGLVPMMVVALIYMFVVAYMMGRKERQRLGVIKLSSQELDSIMEITDPEVLEIRRPQNVWINALIALTAIGLLVWGGIPSAIIFMIGTVLTLLINYPSVKEQKARIDGNAAEANQVVMTVFAAGVFMGILQASGMSDAIAHSLLNIIPASWSHFYGLIVACLSVPGTYFLNNDAFYYGVMPVLAEAGVTSGFTPLQLTFASLMGQAFHLLSPLVPFVYVLLGMTDVEMGPWQKKAGLISIGIFLMYVIVGAVLGLMPIYLS</sequence>
<keyword evidence="2" id="KW-0813">Transport</keyword>
<feature type="transmembrane region" description="Helical" evidence="6">
    <location>
        <begin position="289"/>
        <end position="310"/>
    </location>
</feature>
<evidence type="ECO:0000313" key="11">
    <source>
        <dbReference type="Proteomes" id="UP000469870"/>
    </source>
</evidence>
<evidence type="ECO:0000313" key="8">
    <source>
        <dbReference type="EMBL" id="MRI81211.1"/>
    </source>
</evidence>
<evidence type="ECO:0000256" key="5">
    <source>
        <dbReference type="ARBA" id="ARBA00023136"/>
    </source>
</evidence>
<evidence type="ECO:0000313" key="9">
    <source>
        <dbReference type="EMBL" id="MRI86203.1"/>
    </source>
</evidence>
<evidence type="ECO:0000259" key="7">
    <source>
        <dbReference type="Pfam" id="PF03600"/>
    </source>
</evidence>
<accession>A0A6I2H0Q5</accession>
<name>A0A6I2H0Q5_9LACT</name>
<dbReference type="EMBL" id="WJQR01000003">
    <property type="protein sequence ID" value="MRI81211.1"/>
    <property type="molecule type" value="Genomic_DNA"/>
</dbReference>
<dbReference type="AlphaFoldDB" id="A0A6I2H0Q5"/>
<dbReference type="GO" id="GO:0016020">
    <property type="term" value="C:membrane"/>
    <property type="evidence" value="ECO:0007669"/>
    <property type="project" value="UniProtKB-SubCell"/>
</dbReference>
<dbReference type="Pfam" id="PF03600">
    <property type="entry name" value="CitMHS"/>
    <property type="match status" value="1"/>
</dbReference>
<dbReference type="Proteomes" id="UP000469870">
    <property type="component" value="Unassembled WGS sequence"/>
</dbReference>
<evidence type="ECO:0000256" key="4">
    <source>
        <dbReference type="ARBA" id="ARBA00022989"/>
    </source>
</evidence>
<feature type="transmembrane region" description="Helical" evidence="6">
    <location>
        <begin position="316"/>
        <end position="340"/>
    </location>
</feature>
<gene>
    <name evidence="9" type="ORF">GIY09_10135</name>
    <name evidence="8" type="ORF">GIY11_04190</name>
</gene>
<evidence type="ECO:0000256" key="6">
    <source>
        <dbReference type="SAM" id="Phobius"/>
    </source>
</evidence>
<keyword evidence="3 6" id="KW-0812">Transmembrane</keyword>
<dbReference type="Proteomes" id="UP000430975">
    <property type="component" value="Unassembled WGS sequence"/>
</dbReference>
<organism evidence="9 10">
    <name type="scientific">Fundicoccus ignavus</name>
    <dbReference type="NCBI Taxonomy" id="2664442"/>
    <lineage>
        <taxon>Bacteria</taxon>
        <taxon>Bacillati</taxon>
        <taxon>Bacillota</taxon>
        <taxon>Bacilli</taxon>
        <taxon>Lactobacillales</taxon>
        <taxon>Aerococcaceae</taxon>
        <taxon>Fundicoccus</taxon>
    </lineage>
</organism>
<reference evidence="10 11" key="1">
    <citation type="submission" date="2019-11" db="EMBL/GenBank/DDBJ databases">
        <title>Characterisation of Fundicoccus ignavus gen. nov. sp. nov., a novel genus of the family Aerococcaceae isolated from bulk tank milk.</title>
        <authorList>
            <person name="Siebert A."/>
            <person name="Huptas C."/>
            <person name="Wenning M."/>
            <person name="Scherer S."/>
            <person name="Doll E.V."/>
        </authorList>
    </citation>
    <scope>NUCLEOTIDE SEQUENCE [LARGE SCALE GENOMIC DNA]</scope>
    <source>
        <strain evidence="8 11">DSM 109653</strain>
        <strain evidence="9 10">WS4759</strain>
    </source>
</reference>
<protein>
    <submittedName>
        <fullName evidence="9">Citrate transporter</fullName>
    </submittedName>
</protein>
<dbReference type="GO" id="GO:0015137">
    <property type="term" value="F:citrate transmembrane transporter activity"/>
    <property type="evidence" value="ECO:0007669"/>
    <property type="project" value="InterPro"/>
</dbReference>
<feature type="transmembrane region" description="Helical" evidence="6">
    <location>
        <begin position="63"/>
        <end position="83"/>
    </location>
</feature>
<feature type="transmembrane region" description="Helical" evidence="6">
    <location>
        <begin position="140"/>
        <end position="160"/>
    </location>
</feature>
<feature type="transmembrane region" description="Helical" evidence="6">
    <location>
        <begin position="413"/>
        <end position="438"/>
    </location>
</feature>
<evidence type="ECO:0000313" key="10">
    <source>
        <dbReference type="Proteomes" id="UP000430975"/>
    </source>
</evidence>
<keyword evidence="10" id="KW-1185">Reference proteome</keyword>
<feature type="transmembrane region" description="Helical" evidence="6">
    <location>
        <begin position="352"/>
        <end position="371"/>
    </location>
</feature>
<evidence type="ECO:0000256" key="2">
    <source>
        <dbReference type="ARBA" id="ARBA00022448"/>
    </source>
</evidence>
<proteinExistence type="predicted"/>
<keyword evidence="4 6" id="KW-1133">Transmembrane helix</keyword>
<comment type="subcellular location">
    <subcellularLocation>
        <location evidence="1">Membrane</location>
        <topology evidence="1">Multi-pass membrane protein</topology>
    </subcellularLocation>
</comment>
<feature type="transmembrane region" description="Helical" evidence="6">
    <location>
        <begin position="383"/>
        <end position="401"/>
    </location>
</feature>
<evidence type="ECO:0000256" key="3">
    <source>
        <dbReference type="ARBA" id="ARBA00022692"/>
    </source>
</evidence>
<evidence type="ECO:0000256" key="1">
    <source>
        <dbReference type="ARBA" id="ARBA00004141"/>
    </source>
</evidence>
<keyword evidence="5 6" id="KW-0472">Membrane</keyword>
<feature type="transmembrane region" description="Helical" evidence="6">
    <location>
        <begin position="237"/>
        <end position="253"/>
    </location>
</feature>
<feature type="transmembrane region" description="Helical" evidence="6">
    <location>
        <begin position="180"/>
        <end position="199"/>
    </location>
</feature>
<dbReference type="EMBL" id="WJQS01000010">
    <property type="protein sequence ID" value="MRI86203.1"/>
    <property type="molecule type" value="Genomic_DNA"/>
</dbReference>
<dbReference type="NCBIfam" id="TIGR00784">
    <property type="entry name" value="citMHS"/>
    <property type="match status" value="1"/>
</dbReference>
<comment type="caution">
    <text evidence="9">The sequence shown here is derived from an EMBL/GenBank/DDBJ whole genome shotgun (WGS) entry which is preliminary data.</text>
</comment>
<dbReference type="InterPro" id="IPR004680">
    <property type="entry name" value="Cit_transptr-like_dom"/>
</dbReference>
<feature type="domain" description="Citrate transporter-like" evidence="7">
    <location>
        <begin position="14"/>
        <end position="382"/>
    </location>
</feature>